<organism evidence="2">
    <name type="scientific">Neobodo designis</name>
    <name type="common">Flagellated protozoan</name>
    <name type="synonym">Bodo designis</name>
    <dbReference type="NCBI Taxonomy" id="312471"/>
    <lineage>
        <taxon>Eukaryota</taxon>
        <taxon>Discoba</taxon>
        <taxon>Euglenozoa</taxon>
        <taxon>Kinetoplastea</taxon>
        <taxon>Metakinetoplastina</taxon>
        <taxon>Neobodonida</taxon>
        <taxon>Neobodo</taxon>
    </lineage>
</organism>
<sequence length="326" mass="35735">MAQDGGPASATVAAGAAVAARAVRAMGERWLARRQCPPVPPELNTLVDETVHQLAELRELAAPAETRGPRAETTDGEAGTLICGRSEGPAMESDRAHLSWQLRRALLFHRHSRKVAFTRSNPQELCDILCGAALVQGAVDAMPRGDNERIDATVDGADAWVAEVAQNLDARPAFVAVRTVVTVSRQRRLSESANAKTEADDAADTRQIGRTARDLKGLSDAAARQARFDAMSTFERMRFVKGLCVWCGHRWTPEHRATAADGECPVYYPHPMTREPSYQAYKYAMYVKLGWAQPQPASALKPRPVQPPASTHRYPPASSHNKIRRR</sequence>
<accession>A0A7S1W7G6</accession>
<evidence type="ECO:0000313" key="2">
    <source>
        <dbReference type="EMBL" id="CAD9153042.1"/>
    </source>
</evidence>
<dbReference type="EMBL" id="HBGF01050604">
    <property type="protein sequence ID" value="CAD9153042.1"/>
    <property type="molecule type" value="Transcribed_RNA"/>
</dbReference>
<name>A0A7S1W7G6_NEODS</name>
<dbReference type="AlphaFoldDB" id="A0A7S1W7G6"/>
<evidence type="ECO:0000256" key="1">
    <source>
        <dbReference type="SAM" id="MobiDB-lite"/>
    </source>
</evidence>
<reference evidence="2" key="1">
    <citation type="submission" date="2021-01" db="EMBL/GenBank/DDBJ databases">
        <authorList>
            <person name="Corre E."/>
            <person name="Pelletier E."/>
            <person name="Niang G."/>
            <person name="Scheremetjew M."/>
            <person name="Finn R."/>
            <person name="Kale V."/>
            <person name="Holt S."/>
            <person name="Cochrane G."/>
            <person name="Meng A."/>
            <person name="Brown T."/>
            <person name="Cohen L."/>
        </authorList>
    </citation>
    <scope>NUCLEOTIDE SEQUENCE</scope>
    <source>
        <strain evidence="2">CCAP 1951/1</strain>
    </source>
</reference>
<protein>
    <submittedName>
        <fullName evidence="2">Uncharacterized protein</fullName>
    </submittedName>
</protein>
<feature type="region of interest" description="Disordered" evidence="1">
    <location>
        <begin position="297"/>
        <end position="326"/>
    </location>
</feature>
<proteinExistence type="predicted"/>
<gene>
    <name evidence="2" type="ORF">NDES1114_LOCUS33908</name>
</gene>